<dbReference type="PANTHER" id="PTHR22761">
    <property type="entry name" value="CHARGED MULTIVESICULAR BODY PROTEIN"/>
    <property type="match status" value="1"/>
</dbReference>
<accession>U4LCY4</accession>
<feature type="region of interest" description="Disordered" evidence="2">
    <location>
        <begin position="370"/>
        <end position="443"/>
    </location>
</feature>
<evidence type="ECO:0000256" key="1">
    <source>
        <dbReference type="SAM" id="Coils"/>
    </source>
</evidence>
<feature type="coiled-coil region" evidence="1">
    <location>
        <begin position="223"/>
        <end position="257"/>
    </location>
</feature>
<keyword evidence="4" id="KW-1185">Reference proteome</keyword>
<keyword evidence="1" id="KW-0175">Coiled coil</keyword>
<dbReference type="GO" id="GO:0005771">
    <property type="term" value="C:multivesicular body"/>
    <property type="evidence" value="ECO:0007669"/>
    <property type="project" value="TreeGrafter"/>
</dbReference>
<dbReference type="GO" id="GO:0032511">
    <property type="term" value="P:late endosome to vacuole transport via multivesicular body sorting pathway"/>
    <property type="evidence" value="ECO:0007669"/>
    <property type="project" value="TreeGrafter"/>
</dbReference>
<dbReference type="PANTHER" id="PTHR22761:SF18">
    <property type="entry name" value="SORTING PROTEIN SNF7 FAMILY PROTEIN, PUTATIVE (AFU_ORTHOLOGUE AFUA_2G16692)-RELATED"/>
    <property type="match status" value="1"/>
</dbReference>
<protein>
    <submittedName>
        <fullName evidence="3">Similar to Uncharacterized protein C1604.18c acc. no. O94730</fullName>
    </submittedName>
</protein>
<feature type="compositionally biased region" description="Basic and acidic residues" evidence="2">
    <location>
        <begin position="429"/>
        <end position="443"/>
    </location>
</feature>
<feature type="compositionally biased region" description="Basic and acidic residues" evidence="2">
    <location>
        <begin position="394"/>
        <end position="405"/>
    </location>
</feature>
<evidence type="ECO:0000313" key="4">
    <source>
        <dbReference type="Proteomes" id="UP000018144"/>
    </source>
</evidence>
<dbReference type="GO" id="GO:0006900">
    <property type="term" value="P:vesicle budding from membrane"/>
    <property type="evidence" value="ECO:0007669"/>
    <property type="project" value="TreeGrafter"/>
</dbReference>
<dbReference type="Pfam" id="PF03357">
    <property type="entry name" value="Snf7"/>
    <property type="match status" value="1"/>
</dbReference>
<evidence type="ECO:0000256" key="2">
    <source>
        <dbReference type="SAM" id="MobiDB-lite"/>
    </source>
</evidence>
<dbReference type="InterPro" id="IPR005024">
    <property type="entry name" value="Snf7_fam"/>
</dbReference>
<dbReference type="OMA" id="NEQMATT"/>
<dbReference type="GO" id="GO:0000815">
    <property type="term" value="C:ESCRT III complex"/>
    <property type="evidence" value="ECO:0007669"/>
    <property type="project" value="TreeGrafter"/>
</dbReference>
<dbReference type="AlphaFoldDB" id="U4LCY4"/>
<reference evidence="3 4" key="1">
    <citation type="journal article" date="2013" name="PLoS Genet.">
        <title>The genome and development-dependent transcriptomes of Pyronema confluens: a window into fungal evolution.</title>
        <authorList>
            <person name="Traeger S."/>
            <person name="Altegoer F."/>
            <person name="Freitag M."/>
            <person name="Gabaldon T."/>
            <person name="Kempken F."/>
            <person name="Kumar A."/>
            <person name="Marcet-Houben M."/>
            <person name="Poggeler S."/>
            <person name="Stajich J.E."/>
            <person name="Nowrousian M."/>
        </authorList>
    </citation>
    <scope>NUCLEOTIDE SEQUENCE [LARGE SCALE GENOMIC DNA]</scope>
    <source>
        <strain evidence="4">CBS 100304</strain>
        <tissue evidence="3">Vegetative mycelium</tissue>
    </source>
</reference>
<name>U4LCY4_PYROM</name>
<evidence type="ECO:0000313" key="3">
    <source>
        <dbReference type="EMBL" id="CCX29738.1"/>
    </source>
</evidence>
<gene>
    <name evidence="3" type="ORF">PCON_07064</name>
</gene>
<sequence length="443" mass="49222">MSELLNFVLAHPQFREARLPSLYSDFSHLGTLNPTGFTANTLAWTTVLSSSLAAGHFPDRLILPVSQLTTLLSHPTFGRPLALGIALAEAQHAGTLYPLAPFLSSPTSIYHWTYLGSLFSWGLTKTGLRGPPTKPITEGRWVMIECVEKAAEIVAEAMRGRDRVDRVMTVDLFREEVASDLSVDDVRVLLKFMSRDKGMAAWDDQKGVVVFGETVVGESDVAVAGLKGTLLGIRRRVEELEEDVEKCTETAKQAVDRANKVKAMAALRSRKTVERALEEKTKAMVTVEDVLAGLRSAQDNVELVEVLERSGKAMAGLNKELGGVERVDRVMEGLREERENVEEVNRVLAQAGDTVDEESVEEELEAMLEDVKEEEAAEKRRKALEEMPSVPKKPTKERDLERELSDSLESMTLGSLKVEEKAEEEAEPEKEKEQGQEREKEYA</sequence>
<organism evidence="3 4">
    <name type="scientific">Pyronema omphalodes (strain CBS 100304)</name>
    <name type="common">Pyronema confluens</name>
    <dbReference type="NCBI Taxonomy" id="1076935"/>
    <lineage>
        <taxon>Eukaryota</taxon>
        <taxon>Fungi</taxon>
        <taxon>Dikarya</taxon>
        <taxon>Ascomycota</taxon>
        <taxon>Pezizomycotina</taxon>
        <taxon>Pezizomycetes</taxon>
        <taxon>Pezizales</taxon>
        <taxon>Pyronemataceae</taxon>
        <taxon>Pyronema</taxon>
    </lineage>
</organism>
<dbReference type="EMBL" id="HF935354">
    <property type="protein sequence ID" value="CCX29738.1"/>
    <property type="molecule type" value="Genomic_DNA"/>
</dbReference>
<proteinExistence type="predicted"/>
<dbReference type="GO" id="GO:0009898">
    <property type="term" value="C:cytoplasmic side of plasma membrane"/>
    <property type="evidence" value="ECO:0007669"/>
    <property type="project" value="TreeGrafter"/>
</dbReference>
<dbReference type="Proteomes" id="UP000018144">
    <property type="component" value="Unassembled WGS sequence"/>
</dbReference>
<dbReference type="eggNOG" id="KOG2911">
    <property type="taxonomic scope" value="Eukaryota"/>
</dbReference>
<dbReference type="OrthoDB" id="10250120at2759"/>
<dbReference type="Gene3D" id="6.10.140.1230">
    <property type="match status" value="1"/>
</dbReference>
<dbReference type="STRING" id="1076935.U4LCY4"/>